<dbReference type="Proteomes" id="UP001201549">
    <property type="component" value="Unassembled WGS sequence"/>
</dbReference>
<dbReference type="InterPro" id="IPR029787">
    <property type="entry name" value="Nucleotide_cyclase"/>
</dbReference>
<dbReference type="InterPro" id="IPR000160">
    <property type="entry name" value="GGDEF_dom"/>
</dbReference>
<protein>
    <recommendedName>
        <fullName evidence="1">diguanylate cyclase</fullName>
        <ecNumber evidence="1">2.7.7.65</ecNumber>
    </recommendedName>
</protein>
<gene>
    <name evidence="4" type="ORF">L9G74_20465</name>
</gene>
<evidence type="ECO:0000256" key="2">
    <source>
        <dbReference type="ARBA" id="ARBA00034247"/>
    </source>
</evidence>
<dbReference type="Gene3D" id="3.30.70.270">
    <property type="match status" value="1"/>
</dbReference>
<dbReference type="EMBL" id="JAKOGG010000219">
    <property type="protein sequence ID" value="MCS4558796.1"/>
    <property type="molecule type" value="Genomic_DNA"/>
</dbReference>
<feature type="non-terminal residue" evidence="4">
    <location>
        <position position="1"/>
    </location>
</feature>
<dbReference type="InterPro" id="IPR050469">
    <property type="entry name" value="Diguanylate_Cyclase"/>
</dbReference>
<dbReference type="PANTHER" id="PTHR45138">
    <property type="entry name" value="REGULATORY COMPONENTS OF SENSORY TRANSDUCTION SYSTEM"/>
    <property type="match status" value="1"/>
</dbReference>
<comment type="caution">
    <text evidence="4">The sequence shown here is derived from an EMBL/GenBank/DDBJ whole genome shotgun (WGS) entry which is preliminary data.</text>
</comment>
<dbReference type="EC" id="2.7.7.65" evidence="1"/>
<reference evidence="4 5" key="1">
    <citation type="submission" date="2022-02" db="EMBL/GenBank/DDBJ databases">
        <authorList>
            <person name="Zhuang L."/>
        </authorList>
    </citation>
    <scope>NUCLEOTIDE SEQUENCE [LARGE SCALE GENOMIC DNA]</scope>
    <source>
        <strain evidence="4 5">C32</strain>
    </source>
</reference>
<accession>A0ABT2FUG8</accession>
<comment type="catalytic activity">
    <reaction evidence="2">
        <text>2 GTP = 3',3'-c-di-GMP + 2 diphosphate</text>
        <dbReference type="Rhea" id="RHEA:24898"/>
        <dbReference type="ChEBI" id="CHEBI:33019"/>
        <dbReference type="ChEBI" id="CHEBI:37565"/>
        <dbReference type="ChEBI" id="CHEBI:58805"/>
        <dbReference type="EC" id="2.7.7.65"/>
    </reaction>
</comment>
<dbReference type="SUPFAM" id="SSF55073">
    <property type="entry name" value="Nucleotide cyclase"/>
    <property type="match status" value="1"/>
</dbReference>
<feature type="domain" description="GGDEF" evidence="3">
    <location>
        <begin position="30"/>
        <end position="92"/>
    </location>
</feature>
<dbReference type="CDD" id="cd01949">
    <property type="entry name" value="GGDEF"/>
    <property type="match status" value="1"/>
</dbReference>
<evidence type="ECO:0000259" key="3">
    <source>
        <dbReference type="PROSITE" id="PS50887"/>
    </source>
</evidence>
<keyword evidence="5" id="KW-1185">Reference proteome</keyword>
<name>A0ABT2FUG8_9GAMM</name>
<organism evidence="4 5">
    <name type="scientific">Shewanella electrica</name>
    <dbReference type="NCBI Taxonomy" id="515560"/>
    <lineage>
        <taxon>Bacteria</taxon>
        <taxon>Pseudomonadati</taxon>
        <taxon>Pseudomonadota</taxon>
        <taxon>Gammaproteobacteria</taxon>
        <taxon>Alteromonadales</taxon>
        <taxon>Shewanellaceae</taxon>
        <taxon>Shewanella</taxon>
    </lineage>
</organism>
<dbReference type="PANTHER" id="PTHR45138:SF9">
    <property type="entry name" value="DIGUANYLATE CYCLASE DGCM-RELATED"/>
    <property type="match status" value="1"/>
</dbReference>
<evidence type="ECO:0000313" key="4">
    <source>
        <dbReference type="EMBL" id="MCS4558796.1"/>
    </source>
</evidence>
<dbReference type="PROSITE" id="PS50887">
    <property type="entry name" value="GGDEF"/>
    <property type="match status" value="1"/>
</dbReference>
<dbReference type="NCBIfam" id="TIGR00254">
    <property type="entry name" value="GGDEF"/>
    <property type="match status" value="1"/>
</dbReference>
<proteinExistence type="predicted"/>
<evidence type="ECO:0000256" key="1">
    <source>
        <dbReference type="ARBA" id="ARBA00012528"/>
    </source>
</evidence>
<dbReference type="SMART" id="SM00267">
    <property type="entry name" value="GGDEF"/>
    <property type="match status" value="1"/>
</dbReference>
<dbReference type="RefSeq" id="WP_238898598.1">
    <property type="nucleotide sequence ID" value="NZ_JAKOGG010000219.1"/>
</dbReference>
<feature type="non-terminal residue" evidence="4">
    <location>
        <position position="92"/>
    </location>
</feature>
<reference evidence="5" key="2">
    <citation type="submission" date="2023-07" db="EMBL/GenBank/DDBJ databases">
        <title>Shewanella mangrovi sp. nov., an acetaldehyde- degrading bacterium isolated from mangrove sediment.</title>
        <authorList>
            <person name="Liu Y."/>
        </authorList>
    </citation>
    <scope>NUCLEOTIDE SEQUENCE [LARGE SCALE GENOMIC DNA]</scope>
    <source>
        <strain evidence="5">C32</strain>
    </source>
</reference>
<evidence type="ECO:0000313" key="5">
    <source>
        <dbReference type="Proteomes" id="UP001201549"/>
    </source>
</evidence>
<dbReference type="InterPro" id="IPR043128">
    <property type="entry name" value="Rev_trsase/Diguanyl_cyclase"/>
</dbReference>
<sequence>MRDPLTGLFNRRYLSETLPREIRRARRGRKPLCVALLDVDHFKALNDAHGHPAGDRVLKIVGGLLRDSLRAGDIVCRYGGEEFVVVLPNCAL</sequence>
<dbReference type="Pfam" id="PF00990">
    <property type="entry name" value="GGDEF"/>
    <property type="match status" value="1"/>
</dbReference>